<name>A0A0N4WS39_HAEPC</name>
<proteinExistence type="predicted"/>
<accession>A0A0N4WS39</accession>
<dbReference type="Proteomes" id="UP000268014">
    <property type="component" value="Unassembled WGS sequence"/>
</dbReference>
<protein>
    <submittedName>
        <fullName evidence="1 3">Uncharacterized protein</fullName>
    </submittedName>
</protein>
<gene>
    <name evidence="1" type="ORF">HPLM_LOCUS14321</name>
</gene>
<dbReference type="AlphaFoldDB" id="A0A0N4WS39"/>
<evidence type="ECO:0000313" key="2">
    <source>
        <dbReference type="Proteomes" id="UP000268014"/>
    </source>
</evidence>
<reference evidence="1 2" key="2">
    <citation type="submission" date="2018-11" db="EMBL/GenBank/DDBJ databases">
        <authorList>
            <consortium name="Pathogen Informatics"/>
        </authorList>
    </citation>
    <scope>NUCLEOTIDE SEQUENCE [LARGE SCALE GENOMIC DNA]</scope>
    <source>
        <strain evidence="1 2">MHpl1</strain>
    </source>
</reference>
<reference evidence="3" key="1">
    <citation type="submission" date="2017-02" db="UniProtKB">
        <authorList>
            <consortium name="WormBaseParasite"/>
        </authorList>
    </citation>
    <scope>IDENTIFICATION</scope>
</reference>
<evidence type="ECO:0000313" key="1">
    <source>
        <dbReference type="EMBL" id="VDO52440.1"/>
    </source>
</evidence>
<sequence>MAGLCTSINSLQRDRGLEDIKLKNGQRCYRENESPWDNFNRGYASDKIVNRRDTISKDDRLPNMARGRLKCEEGLQLRPILPGNGDI</sequence>
<evidence type="ECO:0000313" key="3">
    <source>
        <dbReference type="WBParaSite" id="HPLM_0001432901-mRNA-1"/>
    </source>
</evidence>
<dbReference type="WBParaSite" id="HPLM_0001432901-mRNA-1">
    <property type="protein sequence ID" value="HPLM_0001432901-mRNA-1"/>
    <property type="gene ID" value="HPLM_0001432901"/>
</dbReference>
<organism evidence="3">
    <name type="scientific">Haemonchus placei</name>
    <name type="common">Barber's pole worm</name>
    <dbReference type="NCBI Taxonomy" id="6290"/>
    <lineage>
        <taxon>Eukaryota</taxon>
        <taxon>Metazoa</taxon>
        <taxon>Ecdysozoa</taxon>
        <taxon>Nematoda</taxon>
        <taxon>Chromadorea</taxon>
        <taxon>Rhabditida</taxon>
        <taxon>Rhabditina</taxon>
        <taxon>Rhabditomorpha</taxon>
        <taxon>Strongyloidea</taxon>
        <taxon>Trichostrongylidae</taxon>
        <taxon>Haemonchus</taxon>
    </lineage>
</organism>
<dbReference type="EMBL" id="UZAF01018526">
    <property type="protein sequence ID" value="VDO52440.1"/>
    <property type="molecule type" value="Genomic_DNA"/>
</dbReference>
<keyword evidence="2" id="KW-1185">Reference proteome</keyword>